<dbReference type="EC" id="2.5.1.61" evidence="8"/>
<feature type="domain" description="Porphobilinogen deaminase C-terminal" evidence="10">
    <location>
        <begin position="226"/>
        <end position="294"/>
    </location>
</feature>
<evidence type="ECO:0000256" key="5">
    <source>
        <dbReference type="ARBA" id="ARBA00022679"/>
    </source>
</evidence>
<comment type="similarity">
    <text evidence="3 8">Belongs to the HMBS family.</text>
</comment>
<comment type="pathway">
    <text evidence="2">Porphyrin-containing compound metabolism; protoporphyrin-IX biosynthesis; coproporphyrinogen-III from 5-aminolevulinate: step 2/4.</text>
</comment>
<comment type="catalytic activity">
    <reaction evidence="7 8">
        <text>4 porphobilinogen + H2O = hydroxymethylbilane + 4 NH4(+)</text>
        <dbReference type="Rhea" id="RHEA:13185"/>
        <dbReference type="ChEBI" id="CHEBI:15377"/>
        <dbReference type="ChEBI" id="CHEBI:28938"/>
        <dbReference type="ChEBI" id="CHEBI:57845"/>
        <dbReference type="ChEBI" id="CHEBI:58126"/>
        <dbReference type="EC" id="2.5.1.61"/>
    </reaction>
</comment>
<organism evidence="11 12">
    <name type="scientific">Luteibacter jiangsuensis</name>
    <dbReference type="NCBI Taxonomy" id="637577"/>
    <lineage>
        <taxon>Bacteria</taxon>
        <taxon>Pseudomonadati</taxon>
        <taxon>Pseudomonadota</taxon>
        <taxon>Gammaproteobacteria</taxon>
        <taxon>Lysobacterales</taxon>
        <taxon>Rhodanobacteraceae</taxon>
        <taxon>Luteibacter</taxon>
    </lineage>
</organism>
<dbReference type="Gene3D" id="3.40.190.10">
    <property type="entry name" value="Periplasmic binding protein-like II"/>
    <property type="match status" value="2"/>
</dbReference>
<dbReference type="Pfam" id="PF03900">
    <property type="entry name" value="Porphobil_deamC"/>
    <property type="match status" value="1"/>
</dbReference>
<dbReference type="Gene3D" id="3.30.160.40">
    <property type="entry name" value="Porphobilinogen deaminase, C-terminal domain"/>
    <property type="match status" value="1"/>
</dbReference>
<keyword evidence="5 8" id="KW-0808">Transferase</keyword>
<dbReference type="Pfam" id="PF01379">
    <property type="entry name" value="Porphobil_deam"/>
    <property type="match status" value="1"/>
</dbReference>
<name>A0ABX0Q7S8_9GAMM</name>
<keyword evidence="6 8" id="KW-0627">Porphyrin biosynthesis</keyword>
<dbReference type="InterPro" id="IPR022419">
    <property type="entry name" value="Porphobilin_deaminase_cofac_BS"/>
</dbReference>
<evidence type="ECO:0000256" key="8">
    <source>
        <dbReference type="HAMAP-Rule" id="MF_00260"/>
    </source>
</evidence>
<evidence type="ECO:0000256" key="3">
    <source>
        <dbReference type="ARBA" id="ARBA00005638"/>
    </source>
</evidence>
<dbReference type="PIRSF" id="PIRSF001438">
    <property type="entry name" value="4pyrrol_synth_OHMeBilane_synth"/>
    <property type="match status" value="1"/>
</dbReference>
<dbReference type="NCBIfam" id="TIGR00212">
    <property type="entry name" value="hemC"/>
    <property type="match status" value="1"/>
</dbReference>
<sequence length="306" mass="32427">MTAPLRIATRKSALALWQAEHVAALLRQAHPGLTVELVPLSTRGDEILDRSLATIGGKGLFLKELEIAMLEDRADIAVHSLKDVPAELEPGFVLSAILPRADAADAFISNDYATLAELPNGARVGTSSLRRQAQVRALRPDLQLLDLRGNVNTRLAKLDEGHYEAIILACAGVDRLGLSGRIRHRLASPDWLPAPGQGAIAVESRDGDRRVADLMVALTDAETQMAVAAERAMNEKLGGSCAVAIGAWCVVAEYGLTLHGMVGNAATGELVRAQADATSDTPVALGHEVAAMLLAQGAEELLKPQR</sequence>
<dbReference type="RefSeq" id="WP_167128831.1">
    <property type="nucleotide sequence ID" value="NZ_JAAQQR010000008.1"/>
</dbReference>
<evidence type="ECO:0000256" key="7">
    <source>
        <dbReference type="ARBA" id="ARBA00048169"/>
    </source>
</evidence>
<dbReference type="GO" id="GO:0004418">
    <property type="term" value="F:hydroxymethylbilane synthase activity"/>
    <property type="evidence" value="ECO:0007669"/>
    <property type="project" value="UniProtKB-EC"/>
</dbReference>
<gene>
    <name evidence="8 11" type="primary">hemC</name>
    <name evidence="11" type="ORF">HBF26_16220</name>
</gene>
<dbReference type="InterPro" id="IPR022417">
    <property type="entry name" value="Porphobilin_deaminase_N"/>
</dbReference>
<evidence type="ECO:0000256" key="1">
    <source>
        <dbReference type="ARBA" id="ARBA00002869"/>
    </source>
</evidence>
<protein>
    <recommendedName>
        <fullName evidence="8">Porphobilinogen deaminase</fullName>
        <shortName evidence="8">PBG</shortName>
        <ecNumber evidence="8">2.5.1.61</ecNumber>
    </recommendedName>
    <alternativeName>
        <fullName evidence="8">Hydroxymethylbilane synthase</fullName>
        <shortName evidence="8">HMBS</shortName>
    </alternativeName>
    <alternativeName>
        <fullName evidence="8">Pre-uroporphyrinogen synthase</fullName>
    </alternativeName>
</protein>
<dbReference type="SUPFAM" id="SSF53850">
    <property type="entry name" value="Periplasmic binding protein-like II"/>
    <property type="match status" value="1"/>
</dbReference>
<comment type="miscellaneous">
    <text evidence="8">The porphobilinogen subunits are added to the dipyrromethane group.</text>
</comment>
<feature type="modified residue" description="S-(dipyrrolylmethanemethyl)cysteine" evidence="8">
    <location>
        <position position="241"/>
    </location>
</feature>
<evidence type="ECO:0000256" key="6">
    <source>
        <dbReference type="ARBA" id="ARBA00023244"/>
    </source>
</evidence>
<proteinExistence type="inferred from homology"/>
<evidence type="ECO:0000259" key="9">
    <source>
        <dbReference type="Pfam" id="PF01379"/>
    </source>
</evidence>
<comment type="caution">
    <text evidence="11">The sequence shown here is derived from an EMBL/GenBank/DDBJ whole genome shotgun (WGS) entry which is preliminary data.</text>
</comment>
<comment type="cofactor">
    <cofactor evidence="8">
        <name>dipyrromethane</name>
        <dbReference type="ChEBI" id="CHEBI:60342"/>
    </cofactor>
    <text evidence="8">Binds 1 dipyrromethane group covalently.</text>
</comment>
<dbReference type="InterPro" id="IPR022418">
    <property type="entry name" value="Porphobilinogen_deaminase_C"/>
</dbReference>
<evidence type="ECO:0000259" key="10">
    <source>
        <dbReference type="Pfam" id="PF03900"/>
    </source>
</evidence>
<dbReference type="EMBL" id="JAAQQR010000008">
    <property type="protein sequence ID" value="NID06442.1"/>
    <property type="molecule type" value="Genomic_DNA"/>
</dbReference>
<dbReference type="PROSITE" id="PS00533">
    <property type="entry name" value="PORPHOBILINOGEN_DEAM"/>
    <property type="match status" value="1"/>
</dbReference>
<comment type="function">
    <text evidence="1 8">Tetrapolymerization of the monopyrrole PBG into the hydroxymethylbilane pre-uroporphyrinogen in several discrete steps.</text>
</comment>
<evidence type="ECO:0000313" key="12">
    <source>
        <dbReference type="Proteomes" id="UP001429601"/>
    </source>
</evidence>
<dbReference type="PANTHER" id="PTHR11557">
    <property type="entry name" value="PORPHOBILINOGEN DEAMINASE"/>
    <property type="match status" value="1"/>
</dbReference>
<feature type="domain" description="Porphobilinogen deaminase N-terminal" evidence="9">
    <location>
        <begin position="5"/>
        <end position="212"/>
    </location>
</feature>
<dbReference type="InterPro" id="IPR000860">
    <property type="entry name" value="HemC"/>
</dbReference>
<accession>A0ABX0Q7S8</accession>
<keyword evidence="12" id="KW-1185">Reference proteome</keyword>
<dbReference type="HAMAP" id="MF_00260">
    <property type="entry name" value="Porphobil_deam"/>
    <property type="match status" value="1"/>
</dbReference>
<dbReference type="CDD" id="cd13646">
    <property type="entry name" value="PBP2_EcHMBS_like"/>
    <property type="match status" value="1"/>
</dbReference>
<dbReference type="InterPro" id="IPR036803">
    <property type="entry name" value="Porphobilinogen_deaminase_C_sf"/>
</dbReference>
<evidence type="ECO:0000256" key="2">
    <source>
        <dbReference type="ARBA" id="ARBA00004735"/>
    </source>
</evidence>
<evidence type="ECO:0000313" key="11">
    <source>
        <dbReference type="EMBL" id="NID06442.1"/>
    </source>
</evidence>
<dbReference type="SUPFAM" id="SSF54782">
    <property type="entry name" value="Porphobilinogen deaminase (hydroxymethylbilane synthase), C-terminal domain"/>
    <property type="match status" value="1"/>
</dbReference>
<dbReference type="PANTHER" id="PTHR11557:SF0">
    <property type="entry name" value="PORPHOBILINOGEN DEAMINASE"/>
    <property type="match status" value="1"/>
</dbReference>
<comment type="subunit">
    <text evidence="4 8">Monomer.</text>
</comment>
<dbReference type="PRINTS" id="PR00151">
    <property type="entry name" value="PORPHBDMNASE"/>
</dbReference>
<dbReference type="Proteomes" id="UP001429601">
    <property type="component" value="Unassembled WGS sequence"/>
</dbReference>
<reference evidence="11 12" key="1">
    <citation type="journal article" date="2011" name="Curr. Microbiol.">
        <title>Luteibacter jiangsuensis sp. nov.: a methamidophos-degrading bacterium isolated from a methamidophos-manufacturing factory.</title>
        <authorList>
            <person name="Wang L."/>
            <person name="Wang G.L."/>
            <person name="Li S.P."/>
            <person name="Jiang J.D."/>
        </authorList>
    </citation>
    <scope>NUCLEOTIDE SEQUENCE [LARGE SCALE GENOMIC DNA]</scope>
    <source>
        <strain evidence="11 12">CGMCC 1.10133</strain>
    </source>
</reference>
<evidence type="ECO:0000256" key="4">
    <source>
        <dbReference type="ARBA" id="ARBA00011245"/>
    </source>
</evidence>